<evidence type="ECO:0000256" key="5">
    <source>
        <dbReference type="PROSITE-ProRule" id="PRU00042"/>
    </source>
</evidence>
<feature type="domain" description="C2H2-type" evidence="7">
    <location>
        <begin position="527"/>
        <end position="555"/>
    </location>
</feature>
<feature type="domain" description="C2H2-type" evidence="7">
    <location>
        <begin position="1610"/>
        <end position="1637"/>
    </location>
</feature>
<feature type="domain" description="C2H2-type" evidence="7">
    <location>
        <begin position="384"/>
        <end position="411"/>
    </location>
</feature>
<feature type="domain" description="C2H2-type" evidence="7">
    <location>
        <begin position="117"/>
        <end position="144"/>
    </location>
</feature>
<accession>A0A9D4E3L6</accession>
<sequence>MAAASSGRKLSSPSGKDLESLAIQFGQSLMESDLKASNGTDGEYDLSSEDDHVYTNDASKSNKHFSKNVKAEDNTLSSSLTSTHINVEGKVFVCKDCGLTYTKASSFSNHRLAHHPSVCPHCGRRFSMPASLESHLQLVCERKAGTADDIFQCHICKKRLQTKKILLRHLRLHQNSGSFCCTICLKSFSLPASLEFHMKSHDLQKPFKCKLCFITFTEKSTAVRHLKRQHGLTKDFNPLIENHLEPESPIQLAAKISVSNLGLLSVHPQYTSTPTVETAKKCHTPSLKSLLEQPLACMKPSPISLLTKGIESDTKVKHEEVFTDTESLQNGSHSDFDSNNEDSQGTVSLTGRQTYVCKICDRVYHHSRSLKKHMKKHKTESEVFECHICPYKCDSKRDLNTHLNMHSGVKGFSCPMCSTMCMRKSSVLRHIRQTHHYSFEQAREILKMHLAEIDLSDRLSDTDRIDNSNSNSATDTKSFQDRLASPHFTCNICKQIFLKSYQLEEHLKTGHVSSSKDRKLTDHAEGYKCRICLAFFSSNSDLQDHLLTYHSLSPQPSDNDLKHELEHDSSSNSSFTHPSKLPRARGSNADNYDHESLFDTTLNVVMEKDKEGVQKVIRVMPERGAKPPAYLNMYEVDKIKSPVEIPSNDFKPYKCTMCGTKFVEKSSVRRHLKRTHHYSAEQARDYMIKNSYTKETPVKIVGALSEATEPMPDDLNDDTNDGVGDLSDRDEEEDREDKQVQRVFRCTVCRKMFVLRSSVRRHMRRIHNYTAEAARNTVILPEEGVVFHSKNRRSNEDAKNLSVKVLLEENEGISDIISTRSEGNKVRVKEEICCRICEAKFTQRFGLKRHLIGVHHLSATEVEEVIEAETENQQTKSTETCTLCFTVVASPEKLKQHLMKVHRVSDTVAIRLMRKEAMSDYTADIDADPGEPGEIDSYQSEFEVESLEVNKKLEKEDLGMDMTPETLQQEEDELFENKEALLADLDFEAINPWGTDDKAEDALGMLSGDSSRMDFSLSGSEHLVTESSEKVHFVQDGEEISKGNGLLVPGPSIFIHKKSYDCPICGKMMSDASARSKHIRRHEGTAGFKCGLCDKIYPQLRLIESHLKTHGGFGVKCGICYIYCVERNGGKRHLQRMHNMDVTSETCDQYIQLCTLDTDSVQELNTNYTVVDLSKADDIVEVVPNVLLGHNADVEKWKAGGIFKHDNKSQSVECVANTPVDNDTNPCETDGKLVAKTKIDAVITNLHKKLLTKLTDPESDDLTDSGTNDSSLSVYSAIAEMSSPLKLKLTKKIKTEESERSIQNLASDRDVNAQTSLGENDSEDTVEFDFQSKVVDGDTDSKAGNDARSNDIAALDQEIFKALAPHFAAVTVDGNGLDALGNVLTALSHDGTGRTQKSMSKATPHLECWECSKTYSNYKSYREHQRKKHPLSCFKCRKVFVDPILYQSHMASHGEGNRTPKNHDCPVCGREFKDASSRAKHLRLHTGEKPYRCEQCDKRFTQTGHLASHMRIHNGEKPFDCKLCGKFFTEKSSVKRHLRKMHFNQYNKKCTVCGVISKTREEHREHILTHKQKVYTCEVCAKDFMDSRALKVHTFNAHSQMTQSERMREYHCHECDKQFFSSKGLKNHMKMHSADFRMFSCDICSKLFVTPQGLESHLRSHATVKEHFCEICNKQFNSSAYAAFHKKQHVLEKLTSIMAAKEGESKLSEFQNPESSGNEMFRVKQELEEDSDETSKYVLAEKLDFKAIQSAFYDYVVRFQDFSTYSCFYFLKSDEEGNSKGEDNDSQDSEKIASFLVSDGDKKGKGFAMYRCNLCRTFKLRKREILRHYENVHCRKENYPCSECSAILPTRVLLGIHMKRVHPLLASINMFRCQICNKGFSHRAALRKHERRHS</sequence>
<keyword evidence="4" id="KW-0862">Zinc</keyword>
<dbReference type="PROSITE" id="PS00028">
    <property type="entry name" value="ZINC_FINGER_C2H2_1"/>
    <property type="match status" value="20"/>
</dbReference>
<reference evidence="8" key="2">
    <citation type="submission" date="2020-11" db="EMBL/GenBank/DDBJ databases">
        <authorList>
            <person name="McCartney M.A."/>
            <person name="Auch B."/>
            <person name="Kono T."/>
            <person name="Mallez S."/>
            <person name="Becker A."/>
            <person name="Gohl D.M."/>
            <person name="Silverstein K.A.T."/>
            <person name="Koren S."/>
            <person name="Bechman K.B."/>
            <person name="Herman A."/>
            <person name="Abrahante J.E."/>
            <person name="Garbe J."/>
        </authorList>
    </citation>
    <scope>NUCLEOTIDE SEQUENCE</scope>
    <source>
        <strain evidence="8">Duluth1</strain>
        <tissue evidence="8">Whole animal</tissue>
    </source>
</reference>
<keyword evidence="1" id="KW-0479">Metal-binding</keyword>
<feature type="domain" description="C2H2-type" evidence="7">
    <location>
        <begin position="1406"/>
        <end position="1429"/>
    </location>
</feature>
<evidence type="ECO:0000256" key="4">
    <source>
        <dbReference type="ARBA" id="ARBA00022833"/>
    </source>
</evidence>
<organism evidence="8 9">
    <name type="scientific">Dreissena polymorpha</name>
    <name type="common">Zebra mussel</name>
    <name type="synonym">Mytilus polymorpha</name>
    <dbReference type="NCBI Taxonomy" id="45954"/>
    <lineage>
        <taxon>Eukaryota</taxon>
        <taxon>Metazoa</taxon>
        <taxon>Spiralia</taxon>
        <taxon>Lophotrochozoa</taxon>
        <taxon>Mollusca</taxon>
        <taxon>Bivalvia</taxon>
        <taxon>Autobranchia</taxon>
        <taxon>Heteroconchia</taxon>
        <taxon>Euheterodonta</taxon>
        <taxon>Imparidentia</taxon>
        <taxon>Neoheterodontei</taxon>
        <taxon>Myida</taxon>
        <taxon>Dreissenoidea</taxon>
        <taxon>Dreissenidae</taxon>
        <taxon>Dreissena</taxon>
    </lineage>
</organism>
<evidence type="ECO:0000256" key="1">
    <source>
        <dbReference type="ARBA" id="ARBA00022723"/>
    </source>
</evidence>
<feature type="domain" description="C2H2-type" evidence="7">
    <location>
        <begin position="1667"/>
        <end position="1694"/>
    </location>
</feature>
<feature type="domain" description="C2H2-type" evidence="7">
    <location>
        <begin position="1871"/>
        <end position="1894"/>
    </location>
</feature>
<feature type="domain" description="C2H2-type" evidence="7">
    <location>
        <begin position="488"/>
        <end position="516"/>
    </location>
</feature>
<dbReference type="PANTHER" id="PTHR24379">
    <property type="entry name" value="KRAB AND ZINC FINGER DOMAIN-CONTAINING"/>
    <property type="match status" value="1"/>
</dbReference>
<protein>
    <recommendedName>
        <fullName evidence="7">C2H2-type domain-containing protein</fullName>
    </recommendedName>
</protein>
<dbReference type="Pfam" id="PF12874">
    <property type="entry name" value="zf-met"/>
    <property type="match status" value="1"/>
</dbReference>
<evidence type="ECO:0000313" key="9">
    <source>
        <dbReference type="Proteomes" id="UP000828390"/>
    </source>
</evidence>
<feature type="domain" description="C2H2-type" evidence="7">
    <location>
        <begin position="744"/>
        <end position="772"/>
    </location>
</feature>
<feature type="domain" description="C2H2-type" evidence="7">
    <location>
        <begin position="1088"/>
        <end position="1112"/>
    </location>
</feature>
<feature type="compositionally biased region" description="Polar residues" evidence="6">
    <location>
        <begin position="324"/>
        <end position="333"/>
    </location>
</feature>
<feature type="domain" description="C2H2-type" evidence="7">
    <location>
        <begin position="1575"/>
        <end position="1603"/>
    </location>
</feature>
<feature type="domain" description="C2H2-type" evidence="7">
    <location>
        <begin position="355"/>
        <end position="382"/>
    </location>
</feature>
<feature type="domain" description="C2H2-type" evidence="7">
    <location>
        <begin position="1463"/>
        <end position="1490"/>
    </location>
</feature>
<keyword evidence="2" id="KW-0677">Repeat</keyword>
<dbReference type="SMART" id="SM00451">
    <property type="entry name" value="ZnF_U1"/>
    <property type="match status" value="5"/>
</dbReference>
<feature type="domain" description="C2H2-type" evidence="7">
    <location>
        <begin position="1060"/>
        <end position="1087"/>
    </location>
</feature>
<dbReference type="InterPro" id="IPR036236">
    <property type="entry name" value="Znf_C2H2_sf"/>
</dbReference>
<feature type="region of interest" description="Disordered" evidence="6">
    <location>
        <begin position="1298"/>
        <end position="1327"/>
    </location>
</feature>
<feature type="region of interest" description="Disordered" evidence="6">
    <location>
        <begin position="706"/>
        <end position="737"/>
    </location>
</feature>
<evidence type="ECO:0000256" key="2">
    <source>
        <dbReference type="ARBA" id="ARBA00022737"/>
    </source>
</evidence>
<evidence type="ECO:0000259" key="7">
    <source>
        <dbReference type="PROSITE" id="PS50157"/>
    </source>
</evidence>
<dbReference type="FunFam" id="3.30.160.60:FF:000912">
    <property type="entry name" value="Zinc finger protein 660"/>
    <property type="match status" value="1"/>
</dbReference>
<comment type="caution">
    <text evidence="8">The sequence shown here is derived from an EMBL/GenBank/DDBJ whole genome shotgun (WGS) entry which is preliminary data.</text>
</comment>
<feature type="compositionally biased region" description="Polar residues" evidence="6">
    <location>
        <begin position="1301"/>
        <end position="1319"/>
    </location>
</feature>
<feature type="compositionally biased region" description="Acidic residues" evidence="6">
    <location>
        <begin position="711"/>
        <end position="720"/>
    </location>
</feature>
<evidence type="ECO:0000256" key="6">
    <source>
        <dbReference type="SAM" id="MobiDB-lite"/>
    </source>
</evidence>
<feature type="domain" description="C2H2-type" evidence="7">
    <location>
        <begin position="1491"/>
        <end position="1518"/>
    </location>
</feature>
<dbReference type="PROSITE" id="PS50157">
    <property type="entry name" value="ZINC_FINGER_C2H2_2"/>
    <property type="match status" value="22"/>
</dbReference>
<dbReference type="PANTHER" id="PTHR24379:SF121">
    <property type="entry name" value="C2H2-TYPE DOMAIN-CONTAINING PROTEIN"/>
    <property type="match status" value="1"/>
</dbReference>
<feature type="region of interest" description="Disordered" evidence="6">
    <location>
        <begin position="34"/>
        <end position="59"/>
    </location>
</feature>
<feature type="domain" description="C2H2-type" evidence="7">
    <location>
        <begin position="1519"/>
        <end position="1547"/>
    </location>
</feature>
<reference evidence="8" key="1">
    <citation type="journal article" date="2019" name="bioRxiv">
        <title>The Genome of the Zebra Mussel, Dreissena polymorpha: A Resource for Invasive Species Research.</title>
        <authorList>
            <person name="McCartney M.A."/>
            <person name="Auch B."/>
            <person name="Kono T."/>
            <person name="Mallez S."/>
            <person name="Zhang Y."/>
            <person name="Obille A."/>
            <person name="Becker A."/>
            <person name="Abrahante J.E."/>
            <person name="Garbe J."/>
            <person name="Badalamenti J.P."/>
            <person name="Herman A."/>
            <person name="Mangelson H."/>
            <person name="Liachko I."/>
            <person name="Sullivan S."/>
            <person name="Sone E.D."/>
            <person name="Koren S."/>
            <person name="Silverstein K.A.T."/>
            <person name="Beckman K.B."/>
            <person name="Gohl D.M."/>
        </authorList>
    </citation>
    <scope>NUCLEOTIDE SEQUENCE</scope>
    <source>
        <strain evidence="8">Duluth1</strain>
        <tissue evidence="8">Whole animal</tissue>
    </source>
</reference>
<name>A0A9D4E3L6_DREPO</name>
<feature type="compositionally biased region" description="Basic and acidic residues" evidence="6">
    <location>
        <begin position="559"/>
        <end position="569"/>
    </location>
</feature>
<gene>
    <name evidence="8" type="ORF">DPMN_173902</name>
</gene>
<feature type="domain" description="C2H2-type" evidence="7">
    <location>
        <begin position="1639"/>
        <end position="1666"/>
    </location>
</feature>
<feature type="domain" description="C2H2-type" evidence="7">
    <location>
        <begin position="151"/>
        <end position="178"/>
    </location>
</feature>
<evidence type="ECO:0000313" key="8">
    <source>
        <dbReference type="EMBL" id="KAH3772561.1"/>
    </source>
</evidence>
<feature type="domain" description="C2H2-type" evidence="7">
    <location>
        <begin position="207"/>
        <end position="235"/>
    </location>
</feature>
<keyword evidence="9" id="KW-1185">Reference proteome</keyword>
<dbReference type="FunFam" id="3.30.160.60:FF:000100">
    <property type="entry name" value="Zinc finger 45-like"/>
    <property type="match status" value="1"/>
</dbReference>
<dbReference type="GO" id="GO:0008270">
    <property type="term" value="F:zinc ion binding"/>
    <property type="evidence" value="ECO:0007669"/>
    <property type="project" value="UniProtKB-KW"/>
</dbReference>
<feature type="region of interest" description="Disordered" evidence="6">
    <location>
        <begin position="323"/>
        <end position="345"/>
    </location>
</feature>
<dbReference type="InterPro" id="IPR013087">
    <property type="entry name" value="Znf_C2H2_type"/>
</dbReference>
<evidence type="ECO:0000256" key="3">
    <source>
        <dbReference type="ARBA" id="ARBA00022771"/>
    </source>
</evidence>
<feature type="region of interest" description="Disordered" evidence="6">
    <location>
        <begin position="557"/>
        <end position="592"/>
    </location>
</feature>
<proteinExistence type="predicted"/>
<dbReference type="SUPFAM" id="SSF57667">
    <property type="entry name" value="beta-beta-alpha zinc fingers"/>
    <property type="match status" value="10"/>
</dbReference>
<dbReference type="EMBL" id="JAIWYP010000009">
    <property type="protein sequence ID" value="KAH3772561.1"/>
    <property type="molecule type" value="Genomic_DNA"/>
</dbReference>
<dbReference type="Proteomes" id="UP000828390">
    <property type="component" value="Unassembled WGS sequence"/>
</dbReference>
<dbReference type="InterPro" id="IPR003604">
    <property type="entry name" value="Matrin/U1-like-C_Znf_C2H2"/>
</dbReference>
<feature type="domain" description="C2H2-type" evidence="7">
    <location>
        <begin position="179"/>
        <end position="206"/>
    </location>
</feature>
<dbReference type="Gene3D" id="3.30.160.60">
    <property type="entry name" value="Classic Zinc Finger"/>
    <property type="match status" value="13"/>
</dbReference>
<feature type="domain" description="C2H2-type" evidence="7">
    <location>
        <begin position="653"/>
        <end position="676"/>
    </location>
</feature>
<dbReference type="GO" id="GO:0003676">
    <property type="term" value="F:nucleic acid binding"/>
    <property type="evidence" value="ECO:0007669"/>
    <property type="project" value="InterPro"/>
</dbReference>
<keyword evidence="3 5" id="KW-0863">Zinc-finger</keyword>
<dbReference type="Pfam" id="PF00096">
    <property type="entry name" value="zf-C2H2"/>
    <property type="match status" value="9"/>
</dbReference>
<dbReference type="SMART" id="SM00355">
    <property type="entry name" value="ZnF_C2H2"/>
    <property type="match status" value="30"/>
</dbReference>
<dbReference type="Pfam" id="PF13912">
    <property type="entry name" value="zf-C2H2_6"/>
    <property type="match status" value="2"/>
</dbReference>
<feature type="non-terminal residue" evidence="8">
    <location>
        <position position="1894"/>
    </location>
</feature>
<feature type="domain" description="C2H2-type" evidence="7">
    <location>
        <begin position="92"/>
        <end position="120"/>
    </location>
</feature>